<organism evidence="3 4">
    <name type="scientific">Xanthoceras sorbifolium</name>
    <dbReference type="NCBI Taxonomy" id="99658"/>
    <lineage>
        <taxon>Eukaryota</taxon>
        <taxon>Viridiplantae</taxon>
        <taxon>Streptophyta</taxon>
        <taxon>Embryophyta</taxon>
        <taxon>Tracheophyta</taxon>
        <taxon>Spermatophyta</taxon>
        <taxon>Magnoliopsida</taxon>
        <taxon>eudicotyledons</taxon>
        <taxon>Gunneridae</taxon>
        <taxon>Pentapetalae</taxon>
        <taxon>rosids</taxon>
        <taxon>malvids</taxon>
        <taxon>Sapindales</taxon>
        <taxon>Sapindaceae</taxon>
        <taxon>Xanthoceroideae</taxon>
        <taxon>Xanthoceras</taxon>
    </lineage>
</organism>
<feature type="region of interest" description="Disordered" evidence="2">
    <location>
        <begin position="1"/>
        <end position="20"/>
    </location>
</feature>
<dbReference type="Proteomes" id="UP000827721">
    <property type="component" value="Unassembled WGS sequence"/>
</dbReference>
<keyword evidence="4" id="KW-1185">Reference proteome</keyword>
<evidence type="ECO:0000256" key="1">
    <source>
        <dbReference type="SAM" id="Coils"/>
    </source>
</evidence>
<evidence type="ECO:0000313" key="3">
    <source>
        <dbReference type="EMBL" id="KAH7569493.1"/>
    </source>
</evidence>
<sequence length="148" mass="16915">MAKIGKCKVHEEDSSRTRQVPQTLVAPQQLIDEDLPFNPTLDSECLEIEGSIPLAKYKYEQAKLEAKKVSAQDQRFETDELNIYREVVGKASHGRVLGMGSDINANDVYSCREGSIKRARVDKTEELELKIKNMEEELHQYKALNEFE</sequence>
<feature type="coiled-coil region" evidence="1">
    <location>
        <begin position="117"/>
        <end position="144"/>
    </location>
</feature>
<dbReference type="EMBL" id="JAFEMO010000006">
    <property type="protein sequence ID" value="KAH7569493.1"/>
    <property type="molecule type" value="Genomic_DNA"/>
</dbReference>
<protein>
    <submittedName>
        <fullName evidence="3">Uncharacterized protein</fullName>
    </submittedName>
</protein>
<name>A0ABQ8HYQ3_9ROSI</name>
<evidence type="ECO:0000256" key="2">
    <source>
        <dbReference type="SAM" id="MobiDB-lite"/>
    </source>
</evidence>
<proteinExistence type="predicted"/>
<gene>
    <name evidence="3" type="ORF">JRO89_XS06G0173100</name>
</gene>
<reference evidence="3 4" key="1">
    <citation type="submission" date="2021-02" db="EMBL/GenBank/DDBJ databases">
        <title>Plant Genome Project.</title>
        <authorList>
            <person name="Zhang R.-G."/>
        </authorList>
    </citation>
    <scope>NUCLEOTIDE SEQUENCE [LARGE SCALE GENOMIC DNA]</scope>
    <source>
        <tissue evidence="3">Leaves</tissue>
    </source>
</reference>
<accession>A0ABQ8HYQ3</accession>
<evidence type="ECO:0000313" key="4">
    <source>
        <dbReference type="Proteomes" id="UP000827721"/>
    </source>
</evidence>
<keyword evidence="1" id="KW-0175">Coiled coil</keyword>
<comment type="caution">
    <text evidence="3">The sequence shown here is derived from an EMBL/GenBank/DDBJ whole genome shotgun (WGS) entry which is preliminary data.</text>
</comment>